<name>A0A7W7ZB35_9BACT</name>
<evidence type="ECO:0000256" key="1">
    <source>
        <dbReference type="ARBA" id="ARBA00022617"/>
    </source>
</evidence>
<keyword evidence="3 4" id="KW-0408">Iron</keyword>
<keyword evidence="2 4" id="KW-0479">Metal-binding</keyword>
<dbReference type="AlphaFoldDB" id="A0A7W7ZB35"/>
<dbReference type="SUPFAM" id="SSF46626">
    <property type="entry name" value="Cytochrome c"/>
    <property type="match status" value="1"/>
</dbReference>
<protein>
    <submittedName>
        <fullName evidence="6">Mono/diheme cytochrome c family protein</fullName>
    </submittedName>
</protein>
<evidence type="ECO:0000256" key="3">
    <source>
        <dbReference type="ARBA" id="ARBA00023004"/>
    </source>
</evidence>
<dbReference type="GO" id="GO:0020037">
    <property type="term" value="F:heme binding"/>
    <property type="evidence" value="ECO:0007669"/>
    <property type="project" value="InterPro"/>
</dbReference>
<evidence type="ECO:0000259" key="5">
    <source>
        <dbReference type="PROSITE" id="PS51007"/>
    </source>
</evidence>
<dbReference type="PROSITE" id="PS51007">
    <property type="entry name" value="CYTC"/>
    <property type="match status" value="1"/>
</dbReference>
<dbReference type="GO" id="GO:0046872">
    <property type="term" value="F:metal ion binding"/>
    <property type="evidence" value="ECO:0007669"/>
    <property type="project" value="UniProtKB-KW"/>
</dbReference>
<keyword evidence="7" id="KW-1185">Reference proteome</keyword>
<reference evidence="6 7" key="1">
    <citation type="submission" date="2020-08" db="EMBL/GenBank/DDBJ databases">
        <title>Genomic Encyclopedia of Type Strains, Phase IV (KMG-V): Genome sequencing to study the core and pangenomes of soil and plant-associated prokaryotes.</title>
        <authorList>
            <person name="Whitman W."/>
        </authorList>
    </citation>
    <scope>NUCLEOTIDE SEQUENCE [LARGE SCALE GENOMIC DNA]</scope>
    <source>
        <strain evidence="6 7">M8UP14</strain>
    </source>
</reference>
<sequence>MARKKGSSGGFGWGFLLGLVVTAAGAFAYFKFGMAPARVPEKPIPFERAAAPAALPPTAHTDVAIRTAPFGTSEDVFEAGAHIYKLRCASCHGTPGHDAAPARSTSPAARQLWKRHGGAVGVSGQEPGLIYAKIADGVPHSGMPAYASQLSETQIWQVSLLLKSAGQQLPDPVIGILKGSK</sequence>
<organism evidence="6 7">
    <name type="scientific">Granulicella aggregans</name>
    <dbReference type="NCBI Taxonomy" id="474949"/>
    <lineage>
        <taxon>Bacteria</taxon>
        <taxon>Pseudomonadati</taxon>
        <taxon>Acidobacteriota</taxon>
        <taxon>Terriglobia</taxon>
        <taxon>Terriglobales</taxon>
        <taxon>Acidobacteriaceae</taxon>
        <taxon>Granulicella</taxon>
    </lineage>
</organism>
<feature type="domain" description="Cytochrome c" evidence="5">
    <location>
        <begin position="75"/>
        <end position="166"/>
    </location>
</feature>
<dbReference type="EMBL" id="JACHIP010000002">
    <property type="protein sequence ID" value="MBB5056631.1"/>
    <property type="molecule type" value="Genomic_DNA"/>
</dbReference>
<evidence type="ECO:0000256" key="2">
    <source>
        <dbReference type="ARBA" id="ARBA00022723"/>
    </source>
</evidence>
<dbReference type="GO" id="GO:0009055">
    <property type="term" value="F:electron transfer activity"/>
    <property type="evidence" value="ECO:0007669"/>
    <property type="project" value="InterPro"/>
</dbReference>
<accession>A0A7W7ZB35</accession>
<evidence type="ECO:0000256" key="4">
    <source>
        <dbReference type="PROSITE-ProRule" id="PRU00433"/>
    </source>
</evidence>
<dbReference type="InterPro" id="IPR009056">
    <property type="entry name" value="Cyt_c-like_dom"/>
</dbReference>
<dbReference type="Gene3D" id="1.10.760.10">
    <property type="entry name" value="Cytochrome c-like domain"/>
    <property type="match status" value="1"/>
</dbReference>
<dbReference type="Pfam" id="PF00034">
    <property type="entry name" value="Cytochrom_C"/>
    <property type="match status" value="1"/>
</dbReference>
<dbReference type="RefSeq" id="WP_184214693.1">
    <property type="nucleotide sequence ID" value="NZ_JACHIP010000002.1"/>
</dbReference>
<gene>
    <name evidence="6" type="ORF">HDF16_001316</name>
</gene>
<dbReference type="InterPro" id="IPR036909">
    <property type="entry name" value="Cyt_c-like_dom_sf"/>
</dbReference>
<dbReference type="Proteomes" id="UP000540989">
    <property type="component" value="Unassembled WGS sequence"/>
</dbReference>
<proteinExistence type="predicted"/>
<keyword evidence="1 4" id="KW-0349">Heme</keyword>
<evidence type="ECO:0000313" key="7">
    <source>
        <dbReference type="Proteomes" id="UP000540989"/>
    </source>
</evidence>
<comment type="caution">
    <text evidence="6">The sequence shown here is derived from an EMBL/GenBank/DDBJ whole genome shotgun (WGS) entry which is preliminary data.</text>
</comment>
<evidence type="ECO:0000313" key="6">
    <source>
        <dbReference type="EMBL" id="MBB5056631.1"/>
    </source>
</evidence>